<proteinExistence type="predicted"/>
<dbReference type="OrthoDB" id="429427at2759"/>
<dbReference type="AlphaFoldDB" id="E4XN55"/>
<feature type="compositionally biased region" description="Basic and acidic residues" evidence="4">
    <location>
        <begin position="45"/>
        <end position="61"/>
    </location>
</feature>
<gene>
    <name evidence="5" type="ORF">GSOID_T00015609001</name>
</gene>
<sequence>MDTQPVIMNSDELDKANTDAGVKSAFREKILDRMGAGSDIPDANAIHEARKKREEARRNKQTEQSYIPISKSTASKKGGRLAQQDSDGEENVIKMEGVRTNGYLQDDIDVGRERDDESVQKWESELIRGSNVPGHIPNAPVEHLTKRINTIENVLTRMENKLDDVRERLAENQHNLKNIEADESRSAEPLPDEANEVELQERYTYFSEMNAWLKDFTNFVNAKRDEVEKWHGDVRSRQAEKASVLLRRRQLDVKDCGQQFPFHGSKHGVPIETLAPDVQDRIRARDGRRRRRAEIRSHSRVTKNHEPGDSTDDELDPENAAVFDEKFRKLEEERLQIYADVVEEYTDSHLLMNRFNKWRVSFPRWYKVCFIEECAGSVILPILKVEMKGWTPDKCALEETKTVENAIRYSIAPEEPEVMLIPRCRDEDIFIPILNTETKPDFSVGEGLYFQRQWNRTLKLIRNIIEFDEFFATHTLQSLVIDGLINKDLLMRLRSLPKDENTLIRCAGIVELLPSSWFKHLTDVTLKPLRPLAIFIAKLSSDKELYSKGKELLKRMKASEQLQQAKYQLPIE</sequence>
<dbReference type="Proteomes" id="UP000001307">
    <property type="component" value="Unassembled WGS sequence"/>
</dbReference>
<dbReference type="GO" id="GO:0005634">
    <property type="term" value="C:nucleus"/>
    <property type="evidence" value="ECO:0007669"/>
    <property type="project" value="UniProtKB-SubCell"/>
</dbReference>
<dbReference type="FunCoup" id="E4XN55">
    <property type="interactions" value="572"/>
</dbReference>
<feature type="coiled-coil region" evidence="3">
    <location>
        <begin position="141"/>
        <end position="182"/>
    </location>
</feature>
<name>E4XN55_OIKDI</name>
<reference evidence="5" key="1">
    <citation type="journal article" date="2010" name="Science">
        <title>Plasticity of animal genome architecture unmasked by rapid evolution of a pelagic tunicate.</title>
        <authorList>
            <person name="Denoeud F."/>
            <person name="Henriet S."/>
            <person name="Mungpakdee S."/>
            <person name="Aury J.M."/>
            <person name="Da Silva C."/>
            <person name="Brinkmann H."/>
            <person name="Mikhaleva J."/>
            <person name="Olsen L.C."/>
            <person name="Jubin C."/>
            <person name="Canestro C."/>
            <person name="Bouquet J.M."/>
            <person name="Danks G."/>
            <person name="Poulain J."/>
            <person name="Campsteijn C."/>
            <person name="Adamski M."/>
            <person name="Cross I."/>
            <person name="Yadetie F."/>
            <person name="Muffato M."/>
            <person name="Louis A."/>
            <person name="Butcher S."/>
            <person name="Tsagkogeorga G."/>
            <person name="Konrad A."/>
            <person name="Singh S."/>
            <person name="Jensen M.F."/>
            <person name="Cong E.H."/>
            <person name="Eikeseth-Otteraa H."/>
            <person name="Noel B."/>
            <person name="Anthouard V."/>
            <person name="Porcel B.M."/>
            <person name="Kachouri-Lafond R."/>
            <person name="Nishino A."/>
            <person name="Ugolini M."/>
            <person name="Chourrout P."/>
            <person name="Nishida H."/>
            <person name="Aasland R."/>
            <person name="Huzurbazar S."/>
            <person name="Westhof E."/>
            <person name="Delsuc F."/>
            <person name="Lehrach H."/>
            <person name="Reinhardt R."/>
            <person name="Weissenbach J."/>
            <person name="Roy S.W."/>
            <person name="Artiguenave F."/>
            <person name="Postlethwait J.H."/>
            <person name="Manak J.R."/>
            <person name="Thompson E.M."/>
            <person name="Jaillon O."/>
            <person name="Du Pasquier L."/>
            <person name="Boudinot P."/>
            <person name="Liberles D.A."/>
            <person name="Volff J.N."/>
            <person name="Philippe H."/>
            <person name="Lenhard B."/>
            <person name="Roest Crollius H."/>
            <person name="Wincker P."/>
            <person name="Chourrout D."/>
        </authorList>
    </citation>
    <scope>NUCLEOTIDE SEQUENCE [LARGE SCALE GENOMIC DNA]</scope>
</reference>
<dbReference type="GO" id="GO:0003677">
    <property type="term" value="F:DNA binding"/>
    <property type="evidence" value="ECO:0007669"/>
    <property type="project" value="InterPro"/>
</dbReference>
<evidence type="ECO:0000313" key="5">
    <source>
        <dbReference type="EMBL" id="CBY25110.1"/>
    </source>
</evidence>
<feature type="region of interest" description="Disordered" evidence="4">
    <location>
        <begin position="283"/>
        <end position="317"/>
    </location>
</feature>
<evidence type="ECO:0000256" key="4">
    <source>
        <dbReference type="SAM" id="MobiDB-lite"/>
    </source>
</evidence>
<keyword evidence="6" id="KW-1185">Reference proteome</keyword>
<evidence type="ECO:0000313" key="6">
    <source>
        <dbReference type="Proteomes" id="UP000001307"/>
    </source>
</evidence>
<dbReference type="InParanoid" id="E4XN55"/>
<dbReference type="InterPro" id="IPR012890">
    <property type="entry name" value="GCFC2-like"/>
</dbReference>
<dbReference type="PANTHER" id="PTHR12214:SF0">
    <property type="entry name" value="LD29489P"/>
    <property type="match status" value="1"/>
</dbReference>
<protein>
    <recommendedName>
        <fullName evidence="7">GCF C-terminal domain-containing protein</fullName>
    </recommendedName>
</protein>
<keyword evidence="3" id="KW-0175">Coiled coil</keyword>
<dbReference type="PANTHER" id="PTHR12214">
    <property type="entry name" value="GC-RICH SEQUENCE DNA-BINDING FACTOR"/>
    <property type="match status" value="1"/>
</dbReference>
<feature type="compositionally biased region" description="Polar residues" evidence="4">
    <location>
        <begin position="62"/>
        <end position="75"/>
    </location>
</feature>
<evidence type="ECO:0000256" key="3">
    <source>
        <dbReference type="SAM" id="Coils"/>
    </source>
</evidence>
<dbReference type="EMBL" id="FN653081">
    <property type="protein sequence ID" value="CBY25110.1"/>
    <property type="molecule type" value="Genomic_DNA"/>
</dbReference>
<comment type="subcellular location">
    <subcellularLocation>
        <location evidence="1">Nucleus</location>
    </subcellularLocation>
</comment>
<feature type="region of interest" description="Disordered" evidence="4">
    <location>
        <begin position="35"/>
        <end position="89"/>
    </location>
</feature>
<evidence type="ECO:0000256" key="1">
    <source>
        <dbReference type="ARBA" id="ARBA00004123"/>
    </source>
</evidence>
<keyword evidence="2" id="KW-0539">Nucleus</keyword>
<evidence type="ECO:0000256" key="2">
    <source>
        <dbReference type="ARBA" id="ARBA00023242"/>
    </source>
</evidence>
<feature type="compositionally biased region" description="Basic residues" evidence="4">
    <location>
        <begin position="286"/>
        <end position="302"/>
    </location>
</feature>
<evidence type="ECO:0008006" key="7">
    <source>
        <dbReference type="Google" id="ProtNLM"/>
    </source>
</evidence>
<dbReference type="GO" id="GO:0000398">
    <property type="term" value="P:mRNA splicing, via spliceosome"/>
    <property type="evidence" value="ECO:0007669"/>
    <property type="project" value="InterPro"/>
</dbReference>
<accession>E4XN55</accession>
<organism evidence="5">
    <name type="scientific">Oikopleura dioica</name>
    <name type="common">Tunicate</name>
    <dbReference type="NCBI Taxonomy" id="34765"/>
    <lineage>
        <taxon>Eukaryota</taxon>
        <taxon>Metazoa</taxon>
        <taxon>Chordata</taxon>
        <taxon>Tunicata</taxon>
        <taxon>Appendicularia</taxon>
        <taxon>Copelata</taxon>
        <taxon>Oikopleuridae</taxon>
        <taxon>Oikopleura</taxon>
    </lineage>
</organism>